<feature type="domain" description="BPL/LPL catalytic" evidence="5">
    <location>
        <begin position="1"/>
        <end position="188"/>
    </location>
</feature>
<dbReference type="Pfam" id="PF02237">
    <property type="entry name" value="BPL_C"/>
    <property type="match status" value="1"/>
</dbReference>
<dbReference type="GO" id="GO:0004077">
    <property type="term" value="F:biotin--[biotin carboxyl-carrier protein] ligase activity"/>
    <property type="evidence" value="ECO:0007669"/>
    <property type="project" value="UniProtKB-EC"/>
</dbReference>
<dbReference type="CDD" id="cd16442">
    <property type="entry name" value="BPL"/>
    <property type="match status" value="1"/>
</dbReference>
<protein>
    <recommendedName>
        <fullName evidence="3">biotin--[biotin carboxyl-carrier protein] ligase</fullName>
        <ecNumber evidence="3">6.3.4.15</ecNumber>
    </recommendedName>
</protein>
<dbReference type="PROSITE" id="PS51733">
    <property type="entry name" value="BPL_LPL_CATALYTIC"/>
    <property type="match status" value="1"/>
</dbReference>
<dbReference type="GO" id="GO:0005737">
    <property type="term" value="C:cytoplasm"/>
    <property type="evidence" value="ECO:0007669"/>
    <property type="project" value="TreeGrafter"/>
</dbReference>
<evidence type="ECO:0000256" key="1">
    <source>
        <dbReference type="ARBA" id="ARBA00022598"/>
    </source>
</evidence>
<evidence type="ECO:0000256" key="4">
    <source>
        <dbReference type="ARBA" id="ARBA00047846"/>
    </source>
</evidence>
<sequence length="253" mass="28428">MYKIPASTLFMGSNLVFMPECHSTNTLALQLCQQSSTPEGTLVITNNQTAGRGQRGNAWEAEPGKNLTLSLILKPVFLNLKDQFFLNMIISLGVYDYFITKKITDIHIKWPNDVMAGNKKLCGILIENQIQGSQFVHSVAGMGININQQHFGVGTATSLHMITGIQYTLQDELELLLQKIEARYLRLRQNALDKIKNDYLAVLYWKGKNHLFSSNGQNFSGTIVGIDDTGRLKVQREDNAVQVFDLKEISYVQ</sequence>
<dbReference type="PANTHER" id="PTHR12835:SF5">
    <property type="entry name" value="BIOTIN--PROTEIN LIGASE"/>
    <property type="match status" value="1"/>
</dbReference>
<dbReference type="Gene3D" id="3.30.930.10">
    <property type="entry name" value="Bira Bifunctional Protein, Domain 2"/>
    <property type="match status" value="1"/>
</dbReference>
<evidence type="ECO:0000256" key="3">
    <source>
        <dbReference type="ARBA" id="ARBA00024227"/>
    </source>
</evidence>
<evidence type="ECO:0000313" key="6">
    <source>
        <dbReference type="EMBL" id="SKC51191.1"/>
    </source>
</evidence>
<gene>
    <name evidence="6" type="ORF">SAMN05660236_1123</name>
</gene>
<dbReference type="Proteomes" id="UP000190961">
    <property type="component" value="Unassembled WGS sequence"/>
</dbReference>
<dbReference type="PANTHER" id="PTHR12835">
    <property type="entry name" value="BIOTIN PROTEIN LIGASE"/>
    <property type="match status" value="1"/>
</dbReference>
<dbReference type="EC" id="6.3.4.15" evidence="3"/>
<organism evidence="6 7">
    <name type="scientific">Ohtaekwangia koreensis</name>
    <dbReference type="NCBI Taxonomy" id="688867"/>
    <lineage>
        <taxon>Bacteria</taxon>
        <taxon>Pseudomonadati</taxon>
        <taxon>Bacteroidota</taxon>
        <taxon>Cytophagia</taxon>
        <taxon>Cytophagales</taxon>
        <taxon>Fulvivirgaceae</taxon>
        <taxon>Ohtaekwangia</taxon>
    </lineage>
</organism>
<dbReference type="InterPro" id="IPR004143">
    <property type="entry name" value="BPL_LPL_catalytic"/>
</dbReference>
<name>A0A1T5JI85_9BACT</name>
<dbReference type="NCBIfam" id="TIGR00121">
    <property type="entry name" value="birA_ligase"/>
    <property type="match status" value="1"/>
</dbReference>
<dbReference type="InterPro" id="IPR045864">
    <property type="entry name" value="aa-tRNA-synth_II/BPL/LPL"/>
</dbReference>
<dbReference type="OrthoDB" id="9807064at2"/>
<proteinExistence type="predicted"/>
<accession>A0A1T5JI85</accession>
<dbReference type="STRING" id="688867.SAMN05660236_1123"/>
<keyword evidence="2" id="KW-0092">Biotin</keyword>
<dbReference type="AlphaFoldDB" id="A0A1T5JI85"/>
<evidence type="ECO:0000259" key="5">
    <source>
        <dbReference type="PROSITE" id="PS51733"/>
    </source>
</evidence>
<keyword evidence="7" id="KW-1185">Reference proteome</keyword>
<dbReference type="InterPro" id="IPR004408">
    <property type="entry name" value="Biotin_CoA_COase_ligase"/>
</dbReference>
<reference evidence="6 7" key="1">
    <citation type="submission" date="2017-02" db="EMBL/GenBank/DDBJ databases">
        <authorList>
            <person name="Peterson S.W."/>
        </authorList>
    </citation>
    <scope>NUCLEOTIDE SEQUENCE [LARGE SCALE GENOMIC DNA]</scope>
    <source>
        <strain evidence="6 7">DSM 25262</strain>
    </source>
</reference>
<dbReference type="InterPro" id="IPR003142">
    <property type="entry name" value="BPL_C"/>
</dbReference>
<dbReference type="Pfam" id="PF03099">
    <property type="entry name" value="BPL_LplA_LipB"/>
    <property type="match status" value="1"/>
</dbReference>
<comment type="catalytic activity">
    <reaction evidence="4">
        <text>biotin + L-lysyl-[protein] + ATP = N(6)-biotinyl-L-lysyl-[protein] + AMP + diphosphate + H(+)</text>
        <dbReference type="Rhea" id="RHEA:11756"/>
        <dbReference type="Rhea" id="RHEA-COMP:9752"/>
        <dbReference type="Rhea" id="RHEA-COMP:10505"/>
        <dbReference type="ChEBI" id="CHEBI:15378"/>
        <dbReference type="ChEBI" id="CHEBI:29969"/>
        <dbReference type="ChEBI" id="CHEBI:30616"/>
        <dbReference type="ChEBI" id="CHEBI:33019"/>
        <dbReference type="ChEBI" id="CHEBI:57586"/>
        <dbReference type="ChEBI" id="CHEBI:83144"/>
        <dbReference type="ChEBI" id="CHEBI:456215"/>
        <dbReference type="EC" id="6.3.4.15"/>
    </reaction>
</comment>
<evidence type="ECO:0000313" key="7">
    <source>
        <dbReference type="Proteomes" id="UP000190961"/>
    </source>
</evidence>
<keyword evidence="1 6" id="KW-0436">Ligase</keyword>
<dbReference type="SUPFAM" id="SSF55681">
    <property type="entry name" value="Class II aaRS and biotin synthetases"/>
    <property type="match status" value="1"/>
</dbReference>
<dbReference type="EMBL" id="FUZU01000001">
    <property type="protein sequence ID" value="SKC51191.1"/>
    <property type="molecule type" value="Genomic_DNA"/>
</dbReference>
<evidence type="ECO:0000256" key="2">
    <source>
        <dbReference type="ARBA" id="ARBA00023267"/>
    </source>
</evidence>